<feature type="region of interest" description="Disordered" evidence="2">
    <location>
        <begin position="191"/>
        <end position="214"/>
    </location>
</feature>
<evidence type="ECO:0000313" key="5">
    <source>
        <dbReference type="Proteomes" id="UP000715441"/>
    </source>
</evidence>
<dbReference type="PROSITE" id="PS51898">
    <property type="entry name" value="TYR_RECOMBINASE"/>
    <property type="match status" value="1"/>
</dbReference>
<comment type="caution">
    <text evidence="4">The sequence shown here is derived from an EMBL/GenBank/DDBJ whole genome shotgun (WGS) entry which is preliminary data.</text>
</comment>
<dbReference type="CDD" id="cd00397">
    <property type="entry name" value="DNA_BRE_C"/>
    <property type="match status" value="1"/>
</dbReference>
<evidence type="ECO:0000256" key="2">
    <source>
        <dbReference type="SAM" id="MobiDB-lite"/>
    </source>
</evidence>
<organism evidence="4 5">
    <name type="scientific">Amycolatopsis acididurans</name>
    <dbReference type="NCBI Taxonomy" id="2724524"/>
    <lineage>
        <taxon>Bacteria</taxon>
        <taxon>Bacillati</taxon>
        <taxon>Actinomycetota</taxon>
        <taxon>Actinomycetes</taxon>
        <taxon>Pseudonocardiales</taxon>
        <taxon>Pseudonocardiaceae</taxon>
        <taxon>Amycolatopsis</taxon>
    </lineage>
</organism>
<sequence length="255" mass="28567">RRALQPAELAAINTAAGTTGNDTPLDTLILRLHTETACRRAAALTLTPDDIDPEWCLLRLHEKNNLVRWQPASPTLITALLDHHTRRGPGNPTEPLLRYRDGSPITTRRYDHLWHRIGLHLPWVTKQGITTHWLRHTTLTWVERHYGYAIAHAYAGHHDHTDTATPTYLHADIHDLATALAALTGEPHPLAPVPGSIDISPPLKRSSRTRDVQRMATPRIRSNCQYLWIAGVQGARSQWSRTAMSSTVRPRDGGT</sequence>
<evidence type="ECO:0000259" key="3">
    <source>
        <dbReference type="PROSITE" id="PS51898"/>
    </source>
</evidence>
<reference evidence="4 5" key="1">
    <citation type="submission" date="2020-04" db="EMBL/GenBank/DDBJ databases">
        <title>Novel species.</title>
        <authorList>
            <person name="Teo W.F.A."/>
            <person name="Lipun K."/>
            <person name="Srisuk N."/>
            <person name="Duangmal K."/>
        </authorList>
    </citation>
    <scope>NUCLEOTIDE SEQUENCE [LARGE SCALE GENOMIC DNA]</scope>
    <source>
        <strain evidence="4 5">K13G38</strain>
    </source>
</reference>
<keyword evidence="5" id="KW-1185">Reference proteome</keyword>
<evidence type="ECO:0000313" key="4">
    <source>
        <dbReference type="EMBL" id="NKQ59069.1"/>
    </source>
</evidence>
<feature type="domain" description="Tyr recombinase" evidence="3">
    <location>
        <begin position="1"/>
        <end position="181"/>
    </location>
</feature>
<dbReference type="Pfam" id="PF00589">
    <property type="entry name" value="Phage_integrase"/>
    <property type="match status" value="1"/>
</dbReference>
<dbReference type="Gene3D" id="1.10.443.10">
    <property type="entry name" value="Intergrase catalytic core"/>
    <property type="match status" value="1"/>
</dbReference>
<dbReference type="EMBL" id="JAAXLS010000076">
    <property type="protein sequence ID" value="NKQ59069.1"/>
    <property type="molecule type" value="Genomic_DNA"/>
</dbReference>
<dbReference type="RefSeq" id="WP_168523497.1">
    <property type="nucleotide sequence ID" value="NZ_JAAXLS010000076.1"/>
</dbReference>
<gene>
    <name evidence="4" type="ORF">HFP15_40125</name>
</gene>
<name>A0ABX1JH49_9PSEU</name>
<accession>A0ABX1JH49</accession>
<dbReference type="SUPFAM" id="SSF56349">
    <property type="entry name" value="DNA breaking-rejoining enzymes"/>
    <property type="match status" value="1"/>
</dbReference>
<proteinExistence type="predicted"/>
<dbReference type="InterPro" id="IPR002104">
    <property type="entry name" value="Integrase_catalytic"/>
</dbReference>
<feature type="non-terminal residue" evidence="4">
    <location>
        <position position="1"/>
    </location>
</feature>
<dbReference type="InterPro" id="IPR011010">
    <property type="entry name" value="DNA_brk_join_enz"/>
</dbReference>
<keyword evidence="1" id="KW-0233">DNA recombination</keyword>
<dbReference type="InterPro" id="IPR013762">
    <property type="entry name" value="Integrase-like_cat_sf"/>
</dbReference>
<evidence type="ECO:0000256" key="1">
    <source>
        <dbReference type="ARBA" id="ARBA00023172"/>
    </source>
</evidence>
<protein>
    <submittedName>
        <fullName evidence="4">Site-specific integrase</fullName>
    </submittedName>
</protein>
<dbReference type="Proteomes" id="UP000715441">
    <property type="component" value="Unassembled WGS sequence"/>
</dbReference>